<dbReference type="OrthoDB" id="4082216at2759"/>
<accession>A0A8H7GN62</accession>
<dbReference type="SMART" id="SM00088">
    <property type="entry name" value="PINT"/>
    <property type="match status" value="1"/>
</dbReference>
<evidence type="ECO:0000313" key="2">
    <source>
        <dbReference type="EMBL" id="KAF7999376.1"/>
    </source>
</evidence>
<reference evidence="2" key="1">
    <citation type="submission" date="2020-10" db="EMBL/GenBank/DDBJ databases">
        <title>The Whole-Genome Sequence of Metschnikowia persimmonesis, a Novel Endophytic Yeast Species Isolated from Medicinal Plant Diospyros kaki Thumb.</title>
        <authorList>
            <person name="Rahmat E."/>
            <person name="Kang Y."/>
        </authorList>
    </citation>
    <scope>NUCLEOTIDE SEQUENCE</scope>
    <source>
        <strain evidence="2">KIOM G15050</strain>
    </source>
</reference>
<feature type="domain" description="PCI" evidence="1">
    <location>
        <begin position="236"/>
        <end position="323"/>
    </location>
</feature>
<dbReference type="InterPro" id="IPR036390">
    <property type="entry name" value="WH_DNA-bd_sf"/>
</dbReference>
<evidence type="ECO:0000313" key="3">
    <source>
        <dbReference type="Proteomes" id="UP000649328"/>
    </source>
</evidence>
<organism evidence="2 3">
    <name type="scientific">Metschnikowia pulcherrima</name>
    <dbReference type="NCBI Taxonomy" id="27326"/>
    <lineage>
        <taxon>Eukaryota</taxon>
        <taxon>Fungi</taxon>
        <taxon>Dikarya</taxon>
        <taxon>Ascomycota</taxon>
        <taxon>Saccharomycotina</taxon>
        <taxon>Pichiomycetes</taxon>
        <taxon>Metschnikowiaceae</taxon>
        <taxon>Metschnikowia</taxon>
    </lineage>
</organism>
<dbReference type="Pfam" id="PF01399">
    <property type="entry name" value="PCI"/>
    <property type="match status" value="1"/>
</dbReference>
<dbReference type="GO" id="GO:0008541">
    <property type="term" value="C:proteasome regulatory particle, lid subcomplex"/>
    <property type="evidence" value="ECO:0007669"/>
    <property type="project" value="UniProtKB-ARBA"/>
</dbReference>
<proteinExistence type="predicted"/>
<evidence type="ECO:0000259" key="1">
    <source>
        <dbReference type="SMART" id="SM00088"/>
    </source>
</evidence>
<protein>
    <recommendedName>
        <fullName evidence="1">PCI domain-containing protein</fullName>
    </recommendedName>
</protein>
<sequence length="341" mass="38934">MMESVACQAGPDLLLILSLSQDADTLLHKSQHFLSTLPCPYPNIESLTTILNSESTAQQKPVCQLLEVELNLYFANTDIDFARIEAILKDLSYMSTTNTLSHGALTVLMRIKYNDLLTDYHFVFSPKVKQLRLVDLVTKKIALLGMISGLESAKENLVIDNLKRKILAYYLLCESDHRKKGVSEYIKKDVLPDLDISQETLLFLANNEKLANVAAYKQLLECLTLEFYQIRPISLFREQNLLENYLDVNLSKLPRYFTTISLDRIRELLLVPENVVNIENLLYKMIISNKFPHGATIDQISGYVKFGEKPHIYNEFDTHIKKVCDTVDQISVSLNGQKVLR</sequence>
<dbReference type="SUPFAM" id="SSF46785">
    <property type="entry name" value="Winged helix' DNA-binding domain"/>
    <property type="match status" value="1"/>
</dbReference>
<gene>
    <name evidence="2" type="ORF">HF325_006052</name>
</gene>
<keyword evidence="3" id="KW-1185">Reference proteome</keyword>
<name>A0A8H7GN62_9ASCO</name>
<dbReference type="EMBL" id="JACBPP010000009">
    <property type="protein sequence ID" value="KAF7999376.1"/>
    <property type="molecule type" value="Genomic_DNA"/>
</dbReference>
<dbReference type="Proteomes" id="UP000649328">
    <property type="component" value="Unassembled WGS sequence"/>
</dbReference>
<dbReference type="AlphaFoldDB" id="A0A8H7GN62"/>
<comment type="caution">
    <text evidence="2">The sequence shown here is derived from an EMBL/GenBank/DDBJ whole genome shotgun (WGS) entry which is preliminary data.</text>
</comment>
<dbReference type="InterPro" id="IPR000717">
    <property type="entry name" value="PCI_dom"/>
</dbReference>